<dbReference type="PANTHER" id="PTHR12290">
    <property type="entry name" value="CORNICHON-RELATED"/>
    <property type="match status" value="1"/>
</dbReference>
<dbReference type="SUPFAM" id="SSF102645">
    <property type="entry name" value="CoaB-like"/>
    <property type="match status" value="1"/>
</dbReference>
<evidence type="ECO:0008006" key="3">
    <source>
        <dbReference type="Google" id="ProtNLM"/>
    </source>
</evidence>
<dbReference type="Gene3D" id="3.40.50.10300">
    <property type="entry name" value="CoaB-like"/>
    <property type="match status" value="1"/>
</dbReference>
<proteinExistence type="predicted"/>
<dbReference type="GO" id="GO:0015937">
    <property type="term" value="P:coenzyme A biosynthetic process"/>
    <property type="evidence" value="ECO:0007669"/>
    <property type="project" value="UniProtKB-ARBA"/>
</dbReference>
<dbReference type="InterPro" id="IPR035929">
    <property type="entry name" value="CoaB-like_sf"/>
</dbReference>
<reference evidence="1 2" key="1">
    <citation type="submission" date="2018-11" db="EMBL/GenBank/DDBJ databases">
        <authorList>
            <consortium name="Pathogen Informatics"/>
        </authorList>
    </citation>
    <scope>NUCLEOTIDE SEQUENCE [LARGE SCALE GENOMIC DNA]</scope>
</reference>
<dbReference type="AlphaFoldDB" id="A0A3P7ETG2"/>
<gene>
    <name evidence="1" type="ORF">TTAC_LOCUS5273</name>
</gene>
<dbReference type="GO" id="GO:0003824">
    <property type="term" value="F:catalytic activity"/>
    <property type="evidence" value="ECO:0007669"/>
    <property type="project" value="UniProtKB-ARBA"/>
</dbReference>
<evidence type="ECO:0000313" key="2">
    <source>
        <dbReference type="Proteomes" id="UP000274429"/>
    </source>
</evidence>
<organism evidence="1 2">
    <name type="scientific">Hydatigena taeniaeformis</name>
    <name type="common">Feline tapeworm</name>
    <name type="synonym">Taenia taeniaeformis</name>
    <dbReference type="NCBI Taxonomy" id="6205"/>
    <lineage>
        <taxon>Eukaryota</taxon>
        <taxon>Metazoa</taxon>
        <taxon>Spiralia</taxon>
        <taxon>Lophotrochozoa</taxon>
        <taxon>Platyhelminthes</taxon>
        <taxon>Cestoda</taxon>
        <taxon>Eucestoda</taxon>
        <taxon>Cyclophyllidea</taxon>
        <taxon>Taeniidae</taxon>
        <taxon>Hydatigera</taxon>
    </lineage>
</organism>
<evidence type="ECO:0000313" key="1">
    <source>
        <dbReference type="EMBL" id="VDM26601.1"/>
    </source>
</evidence>
<dbReference type="EMBL" id="UYWX01006819">
    <property type="protein sequence ID" value="VDM26601.1"/>
    <property type="molecule type" value="Genomic_DNA"/>
</dbReference>
<accession>A0A3P7ETG2</accession>
<keyword evidence="2" id="KW-1185">Reference proteome</keyword>
<name>A0A3P7ETG2_HYDTA</name>
<protein>
    <recommendedName>
        <fullName evidence="3">DNA/pantothenate metabolism flavoprotein C-terminal domain-containing protein</fullName>
    </recommendedName>
</protein>
<dbReference type="Proteomes" id="UP000274429">
    <property type="component" value="Unassembled WGS sequence"/>
</dbReference>
<sequence length="213" mass="23787">MTSVCRPSKFIFLSGDRLLLLDFTTVEDYLVKLRWICFLFNQGDLCRQGTLLFLAAAVSDFFIPHDHLPQHKLHAGLTSNRTSSDNIQYGTDGSLTIHLSPVPKVLGLISTKWVTSAMVVSFKLETDTSLVLDRAKAAFKRYQTHAVVANLLQTRKQEAWLIHELDGGNSGTGLSSEHLTVVPSSSEELEDILTRRVAYLHTTFLALRKGTTR</sequence>
<dbReference type="OrthoDB" id="70224at2759"/>